<dbReference type="InterPro" id="IPR027417">
    <property type="entry name" value="P-loop_NTPase"/>
</dbReference>
<gene>
    <name evidence="1" type="ORF">isim_136</name>
</gene>
<evidence type="ECO:0000313" key="1">
    <source>
        <dbReference type="EMBL" id="QHR69253.1"/>
    </source>
</evidence>
<name>A0A6B9WTD7_9CAUD</name>
<dbReference type="Gene3D" id="3.40.50.300">
    <property type="entry name" value="P-loop containing nucleotide triphosphate hydrolases"/>
    <property type="match status" value="1"/>
</dbReference>
<dbReference type="InterPro" id="IPR026302">
    <property type="entry name" value="NEDD4-bd_p2"/>
</dbReference>
<protein>
    <submittedName>
        <fullName evidence="1">Putative phosphoesterase</fullName>
    </submittedName>
</protein>
<reference evidence="2" key="1">
    <citation type="submission" date="2019-12" db="EMBL/GenBank/DDBJ databases">
        <authorList>
            <person name="Olsen N.S."/>
            <person name="Junco L.M.F."/>
            <person name="Kot W."/>
            <person name="Hansen L.H."/>
        </authorList>
    </citation>
    <scope>NUCLEOTIDE SEQUENCE [LARGE SCALE GENOMIC DNA]</scope>
</reference>
<evidence type="ECO:0000313" key="2">
    <source>
        <dbReference type="Proteomes" id="UP000463952"/>
    </source>
</evidence>
<accession>A0A6B9WTD7</accession>
<dbReference type="SUPFAM" id="SSF52540">
    <property type="entry name" value="P-loop containing nucleoside triphosphate hydrolases"/>
    <property type="match status" value="1"/>
</dbReference>
<proteinExistence type="predicted"/>
<sequence>MSKMLYIVRGLPGSGKSTLANELSLEGLYPHFENDMFWYDDDGNYNWDASKVTLAAKWCKDNVEDMMRMGYDRIVVSNTFTKEKHVQEYVDMAITHGYSYTVIVVENRHGNKSIHDVPDKVVDRMERQLKNCIKLK</sequence>
<dbReference type="EMBL" id="MN850597">
    <property type="protein sequence ID" value="QHR69253.1"/>
    <property type="molecule type" value="Genomic_DNA"/>
</dbReference>
<dbReference type="Pfam" id="PF13671">
    <property type="entry name" value="AAA_33"/>
    <property type="match status" value="1"/>
</dbReference>
<dbReference type="PANTHER" id="PTHR13308:SF40">
    <property type="entry name" value="NEDD4-BINDING PROTEIN 2-LIKE 1"/>
    <property type="match status" value="1"/>
</dbReference>
<dbReference type="PANTHER" id="PTHR13308">
    <property type="entry name" value="NEDD4-BINDING PROTEIN 2-LIKE 1"/>
    <property type="match status" value="1"/>
</dbReference>
<organism evidence="1 2">
    <name type="scientific">Escherichia phage isim</name>
    <dbReference type="NCBI Taxonomy" id="2696409"/>
    <lineage>
        <taxon>Viruses</taxon>
        <taxon>Duplodnaviria</taxon>
        <taxon>Heunggongvirae</taxon>
        <taxon>Uroviricota</taxon>
        <taxon>Caudoviricetes</taxon>
        <taxon>Vequintavirinae</taxon>
        <taxon>Vequintavirus</taxon>
        <taxon>Vequintavirus murica</taxon>
    </lineage>
</organism>
<dbReference type="Proteomes" id="UP000463952">
    <property type="component" value="Segment"/>
</dbReference>